<sequence length="676" mass="76438">MSESNDPDLQEEIERRAAKLQRQREGRVRQIIVGNFVSQTELLRAEFQEFAANKHAEFMGAVQRFHEQLNHISTSAQKQLNSTDLCAPFTKHLHAVSTADIGDVDVEGVQQMQQQLNLGYSGQQIPDATAVEIPAPVSAPASVAPPSTGMPLQNGVNFSNGAMISTNGATSSTNGATSTTNGAIFTINGANSTTNEVNTPTVTAISSHSKQLDPPASLVDNIQQQIALSNPASNDRMPSYFSNNRFEHRDFRLTSGDNILKTDEQFEDWKTLIFHYLAAHNCMAVFRDPGQPLEEGEPVYSKYVMNQMREAVLCYLKSNVGKDYTKIVNHLLCPKQIIQALEETVKRTNYDDYDDLQKKFNLLEFDSAKEGIVEYNTEFNKLLRKMQAFKQFYTLNDAYIRQRYLSSISKTFTLLYQQQTSPYSTAEKKDLRGLQQSAQEDFSSMNYNRKKEELMQKTPAKRDVALLTGVKRKYQAGEESEAKRTPQNRCYTCGLTGHYKSDCPVKDKTCYNCNDQGHLSAFCPKPLTEKSRQARQKDRRHTANTYRHSDYHQNKAARSSTAPRRRDRSENSRDRFFSRRSMSSGNRGSWKNRSYESVDQSSLDSDRSLERRSRSASRGDRGKRILKKRSSRDHSSTPRPKKGNRKLSSSGTAAMAADRDDLISLHSNYSIDEDLA</sequence>
<dbReference type="PROSITE" id="PS50158">
    <property type="entry name" value="ZF_CCHC"/>
    <property type="match status" value="2"/>
</dbReference>
<dbReference type="GO" id="GO:0003676">
    <property type="term" value="F:nucleic acid binding"/>
    <property type="evidence" value="ECO:0007669"/>
    <property type="project" value="InterPro"/>
</dbReference>
<protein>
    <submittedName>
        <fullName evidence="4">Gag polyprotein</fullName>
    </submittedName>
</protein>
<feature type="compositionally biased region" description="Polar residues" evidence="2">
    <location>
        <begin position="591"/>
        <end position="600"/>
    </location>
</feature>
<evidence type="ECO:0000259" key="3">
    <source>
        <dbReference type="PROSITE" id="PS50158"/>
    </source>
</evidence>
<dbReference type="InterPro" id="IPR036875">
    <property type="entry name" value="Znf_CCHC_sf"/>
</dbReference>
<dbReference type="SMART" id="SM00343">
    <property type="entry name" value="ZnF_C2HC"/>
    <property type="match status" value="2"/>
</dbReference>
<reference evidence="4" key="2">
    <citation type="submission" date="2014-07" db="EMBL/GenBank/DDBJ databases">
        <authorList>
            <person name="Hull J."/>
        </authorList>
    </citation>
    <scope>NUCLEOTIDE SEQUENCE</scope>
</reference>
<dbReference type="SUPFAM" id="SSF57756">
    <property type="entry name" value="Retrovirus zinc finger-like domains"/>
    <property type="match status" value="1"/>
</dbReference>
<keyword evidence="1" id="KW-0863">Zinc-finger</keyword>
<reference evidence="4" key="1">
    <citation type="journal article" date="2014" name="PLoS ONE">
        <title>Transcriptome-Based Identification of ABC Transporters in the Western Tarnished Plant Bug Lygus hesperus.</title>
        <authorList>
            <person name="Hull J.J."/>
            <person name="Chaney K."/>
            <person name="Geib S.M."/>
            <person name="Fabrick J.A."/>
            <person name="Brent C.S."/>
            <person name="Walsh D."/>
            <person name="Lavine L.C."/>
        </authorList>
    </citation>
    <scope>NUCLEOTIDE SEQUENCE</scope>
</reference>
<name>A0A0A9Z9D9_LYGHE</name>
<feature type="domain" description="CCHC-type" evidence="3">
    <location>
        <begin position="510"/>
        <end position="525"/>
    </location>
</feature>
<dbReference type="Pfam" id="PF00098">
    <property type="entry name" value="zf-CCHC"/>
    <property type="match status" value="2"/>
</dbReference>
<keyword evidence="1" id="KW-0479">Metal-binding</keyword>
<dbReference type="EMBL" id="GBHO01003103">
    <property type="protein sequence ID" value="JAG40501.1"/>
    <property type="molecule type" value="Transcribed_RNA"/>
</dbReference>
<dbReference type="GO" id="GO:0008270">
    <property type="term" value="F:zinc ion binding"/>
    <property type="evidence" value="ECO:0007669"/>
    <property type="project" value="UniProtKB-KW"/>
</dbReference>
<evidence type="ECO:0000256" key="2">
    <source>
        <dbReference type="SAM" id="MobiDB-lite"/>
    </source>
</evidence>
<feature type="region of interest" description="Disordered" evidence="2">
    <location>
        <begin position="528"/>
        <end position="676"/>
    </location>
</feature>
<feature type="compositionally biased region" description="Basic and acidic residues" evidence="2">
    <location>
        <begin position="567"/>
        <end position="577"/>
    </location>
</feature>
<dbReference type="Gene3D" id="4.10.60.10">
    <property type="entry name" value="Zinc finger, CCHC-type"/>
    <property type="match status" value="1"/>
</dbReference>
<feature type="domain" description="CCHC-type" evidence="3">
    <location>
        <begin position="489"/>
        <end position="504"/>
    </location>
</feature>
<proteinExistence type="predicted"/>
<organism evidence="4">
    <name type="scientific">Lygus hesperus</name>
    <name type="common">Western plant bug</name>
    <dbReference type="NCBI Taxonomy" id="30085"/>
    <lineage>
        <taxon>Eukaryota</taxon>
        <taxon>Metazoa</taxon>
        <taxon>Ecdysozoa</taxon>
        <taxon>Arthropoda</taxon>
        <taxon>Hexapoda</taxon>
        <taxon>Insecta</taxon>
        <taxon>Pterygota</taxon>
        <taxon>Neoptera</taxon>
        <taxon>Paraneoptera</taxon>
        <taxon>Hemiptera</taxon>
        <taxon>Heteroptera</taxon>
        <taxon>Panheteroptera</taxon>
        <taxon>Cimicomorpha</taxon>
        <taxon>Miridae</taxon>
        <taxon>Mirini</taxon>
        <taxon>Lygus</taxon>
    </lineage>
</organism>
<evidence type="ECO:0000313" key="4">
    <source>
        <dbReference type="EMBL" id="JAG40501.1"/>
    </source>
</evidence>
<dbReference type="AlphaFoldDB" id="A0A0A9Z9D9"/>
<feature type="compositionally biased region" description="Basic and acidic residues" evidence="2">
    <location>
        <begin position="604"/>
        <end position="623"/>
    </location>
</feature>
<dbReference type="InterPro" id="IPR001878">
    <property type="entry name" value="Znf_CCHC"/>
</dbReference>
<accession>A0A0A9Z9D9</accession>
<gene>
    <name evidence="4" type="primary">gag_49</name>
    <name evidence="4" type="ORF">CM83_30721</name>
</gene>
<feature type="compositionally biased region" description="Low complexity" evidence="2">
    <location>
        <begin position="579"/>
        <end position="589"/>
    </location>
</feature>
<keyword evidence="1" id="KW-0862">Zinc</keyword>
<evidence type="ECO:0000256" key="1">
    <source>
        <dbReference type="PROSITE-ProRule" id="PRU00047"/>
    </source>
</evidence>